<dbReference type="Pfam" id="PF05130">
    <property type="entry name" value="FlgN"/>
    <property type="match status" value="1"/>
</dbReference>
<dbReference type="Gene3D" id="1.20.58.300">
    <property type="entry name" value="FlgN-like"/>
    <property type="match status" value="1"/>
</dbReference>
<accession>A0A7V4TH83</accession>
<keyword evidence="5" id="KW-0969">Cilium</keyword>
<evidence type="ECO:0000256" key="2">
    <source>
        <dbReference type="ARBA" id="ARBA00007703"/>
    </source>
</evidence>
<dbReference type="EMBL" id="DTIY01000062">
    <property type="protein sequence ID" value="HGY39802.1"/>
    <property type="molecule type" value="Genomic_DNA"/>
</dbReference>
<keyword evidence="4" id="KW-0175">Coiled coil</keyword>
<evidence type="ECO:0000256" key="4">
    <source>
        <dbReference type="SAM" id="Coils"/>
    </source>
</evidence>
<dbReference type="AlphaFoldDB" id="A0A7V4TH83"/>
<comment type="similarity">
    <text evidence="2">Belongs to the FlgN family.</text>
</comment>
<feature type="coiled-coil region" evidence="4">
    <location>
        <begin position="103"/>
        <end position="130"/>
    </location>
</feature>
<keyword evidence="3" id="KW-1005">Bacterial flagellum biogenesis</keyword>
<evidence type="ECO:0000313" key="5">
    <source>
        <dbReference type="EMBL" id="HGY39802.1"/>
    </source>
</evidence>
<keyword evidence="5" id="KW-0282">Flagellum</keyword>
<dbReference type="GO" id="GO:0044780">
    <property type="term" value="P:bacterial-type flagellum assembly"/>
    <property type="evidence" value="ECO:0007669"/>
    <property type="project" value="InterPro"/>
</dbReference>
<protein>
    <submittedName>
        <fullName evidence="5">Flagellar protein FlgN</fullName>
    </submittedName>
</protein>
<reference evidence="5" key="1">
    <citation type="journal article" date="2020" name="mSystems">
        <title>Genome- and Community-Level Interaction Insights into Carbon Utilization and Element Cycling Functions of Hydrothermarchaeota in Hydrothermal Sediment.</title>
        <authorList>
            <person name="Zhou Z."/>
            <person name="Liu Y."/>
            <person name="Xu W."/>
            <person name="Pan J."/>
            <person name="Luo Z.H."/>
            <person name="Li M."/>
        </authorList>
    </citation>
    <scope>NUCLEOTIDE SEQUENCE [LARGE SCALE GENOMIC DNA]</scope>
    <source>
        <strain evidence="5">SpSt-82</strain>
    </source>
</reference>
<comment type="function">
    <text evidence="1">Required for the efficient initiation of filament assembly.</text>
</comment>
<name>A0A7V4TH83_9BACT</name>
<dbReference type="InterPro" id="IPR036679">
    <property type="entry name" value="FlgN-like_sf"/>
</dbReference>
<comment type="caution">
    <text evidence="5">The sequence shown here is derived from an EMBL/GenBank/DDBJ whole genome shotgun (WGS) entry which is preliminary data.</text>
</comment>
<evidence type="ECO:0000256" key="3">
    <source>
        <dbReference type="ARBA" id="ARBA00022795"/>
    </source>
</evidence>
<dbReference type="InterPro" id="IPR007809">
    <property type="entry name" value="FlgN-like"/>
</dbReference>
<proteinExistence type="inferred from homology"/>
<organism evidence="5">
    <name type="scientific">Candidatus Caldatribacterium saccharofermentans</name>
    <dbReference type="NCBI Taxonomy" id="1454753"/>
    <lineage>
        <taxon>Bacteria</taxon>
        <taxon>Pseudomonadati</taxon>
        <taxon>Atribacterota</taxon>
        <taxon>Atribacteria</taxon>
        <taxon>Atribacterales</taxon>
        <taxon>Candidatus Caldatribacteriaceae</taxon>
        <taxon>Candidatus Caldatribacterium</taxon>
    </lineage>
</organism>
<dbReference type="SUPFAM" id="SSF140566">
    <property type="entry name" value="FlgN-like"/>
    <property type="match status" value="1"/>
</dbReference>
<keyword evidence="5" id="KW-0966">Cell projection</keyword>
<sequence>MNVLTTQREYFLHLLEGFKRELGLQERLLEIARKKQALLLKNDIEALVPLLEEEGELVFQTCAVERRLGNIWEEMKRQFFPEEQEMSLSRVFELADADLKEEFHALRGELSRVVRELQELNRQNALLIEDVLNYIDVVFSLLLREAERQEEKNSPYYGPPRGERFRSSVRGILIDGVV</sequence>
<gene>
    <name evidence="5" type="ORF">ENW11_08365</name>
</gene>
<evidence type="ECO:0000256" key="1">
    <source>
        <dbReference type="ARBA" id="ARBA00002397"/>
    </source>
</evidence>